<dbReference type="STRING" id="370764.SAMN04489810_2137"/>
<gene>
    <name evidence="1" type="ORF">SAMN04489810_2137</name>
</gene>
<dbReference type="Proteomes" id="UP000199009">
    <property type="component" value="Chromosome I"/>
</dbReference>
<protein>
    <submittedName>
        <fullName evidence="1">Alternate signal-mediated exported protein, RER_14450 family</fullName>
    </submittedName>
</protein>
<dbReference type="NCBIfam" id="TIGR04088">
    <property type="entry name" value="cognate_SipW"/>
    <property type="match status" value="1"/>
</dbReference>
<dbReference type="OrthoDB" id="4466954at2"/>
<name>A0A1G7ZR03_9MICO</name>
<dbReference type="RefSeq" id="WP_091489570.1">
    <property type="nucleotide sequence ID" value="NZ_LT629692.1"/>
</dbReference>
<sequence>MNKLAKGAIAGAAGLVLLLGGAGTFAFWNASAGISGGTIVAGNLNVVNDGTAGAWADQSGNPIDIATYKIVPGDVLTYTDDLTVVAVGDNLVASLSLSDQSIAASSAAPADVKLAQYLTESAELTASGAGISGTGPYTITAGTAGVNSTVTVEVTITFPAGAAGEYNDAKLGSVSLSGMNVVLTQTL</sequence>
<evidence type="ECO:0000313" key="1">
    <source>
        <dbReference type="EMBL" id="SDH11085.1"/>
    </source>
</evidence>
<evidence type="ECO:0000313" key="2">
    <source>
        <dbReference type="Proteomes" id="UP000199009"/>
    </source>
</evidence>
<dbReference type="NCBIfam" id="TIGR04089">
    <property type="entry name" value="exp_by_SipW_III"/>
    <property type="match status" value="1"/>
</dbReference>
<accession>A0A1G7ZR03</accession>
<reference evidence="1 2" key="1">
    <citation type="submission" date="2016-10" db="EMBL/GenBank/DDBJ databases">
        <authorList>
            <person name="de Groot N.N."/>
        </authorList>
    </citation>
    <scope>NUCLEOTIDE SEQUENCE [LARGE SCALE GENOMIC DNA]</scope>
    <source>
        <strain evidence="1 2">DSM 23142</strain>
    </source>
</reference>
<dbReference type="EMBL" id="LT629692">
    <property type="protein sequence ID" value="SDH11085.1"/>
    <property type="molecule type" value="Genomic_DNA"/>
</dbReference>
<dbReference type="InterPro" id="IPR024006">
    <property type="entry name" value="Alt_signal_exp_actinobact"/>
</dbReference>
<dbReference type="AlphaFoldDB" id="A0A1G7ZR03"/>
<organism evidence="1 2">
    <name type="scientific">Microbacterium pygmaeum</name>
    <dbReference type="NCBI Taxonomy" id="370764"/>
    <lineage>
        <taxon>Bacteria</taxon>
        <taxon>Bacillati</taxon>
        <taxon>Actinomycetota</taxon>
        <taxon>Actinomycetes</taxon>
        <taxon>Micrococcales</taxon>
        <taxon>Microbacteriaceae</taxon>
        <taxon>Microbacterium</taxon>
    </lineage>
</organism>
<dbReference type="InterPro" id="IPR023833">
    <property type="entry name" value="Signal_pept_SipW-depend-type"/>
</dbReference>
<proteinExistence type="predicted"/>
<keyword evidence="2" id="KW-1185">Reference proteome</keyword>